<dbReference type="InterPro" id="IPR014145">
    <property type="entry name" value="LigD_pol_dom"/>
</dbReference>
<dbReference type="NCBIfam" id="TIGR02779">
    <property type="entry name" value="NHEJ_ligase_lig"/>
    <property type="match status" value="1"/>
</dbReference>
<dbReference type="InterPro" id="IPR052171">
    <property type="entry name" value="NHEJ_LigD"/>
</dbReference>
<dbReference type="GO" id="GO:0003910">
    <property type="term" value="F:DNA ligase (ATP) activity"/>
    <property type="evidence" value="ECO:0007669"/>
    <property type="project" value="UniProtKB-EC"/>
</dbReference>
<evidence type="ECO:0000256" key="10">
    <source>
        <dbReference type="ARBA" id="ARBA00022801"/>
    </source>
</evidence>
<keyword evidence="13" id="KW-0239">DNA-directed DNA polymerase</keyword>
<keyword evidence="6" id="KW-0540">Nuclease</keyword>
<evidence type="ECO:0000256" key="5">
    <source>
        <dbReference type="ARBA" id="ARBA00022695"/>
    </source>
</evidence>
<keyword evidence="15" id="KW-0233">DNA recombination</keyword>
<evidence type="ECO:0000256" key="14">
    <source>
        <dbReference type="ARBA" id="ARBA00023125"/>
    </source>
</evidence>
<evidence type="ECO:0000256" key="16">
    <source>
        <dbReference type="ARBA" id="ARBA00023204"/>
    </source>
</evidence>
<dbReference type="Pfam" id="PF01068">
    <property type="entry name" value="DNA_ligase_A_M"/>
    <property type="match status" value="1"/>
</dbReference>
<comment type="similarity">
    <text evidence="22">In the N-terminal section; belongs to the LigD polymerase family.</text>
</comment>
<evidence type="ECO:0000256" key="6">
    <source>
        <dbReference type="ARBA" id="ARBA00022722"/>
    </source>
</evidence>
<dbReference type="GO" id="GO:0006281">
    <property type="term" value="P:DNA repair"/>
    <property type="evidence" value="ECO:0007669"/>
    <property type="project" value="UniProtKB-KW"/>
</dbReference>
<comment type="cofactor">
    <cofactor evidence="1">
        <name>Mn(2+)</name>
        <dbReference type="ChEBI" id="CHEBI:29035"/>
    </cofactor>
</comment>
<dbReference type="Gene3D" id="3.90.920.10">
    <property type="entry name" value="DNA primase, PRIM domain"/>
    <property type="match status" value="1"/>
</dbReference>
<evidence type="ECO:0000256" key="1">
    <source>
        <dbReference type="ARBA" id="ARBA00001936"/>
    </source>
</evidence>
<evidence type="ECO:0000256" key="8">
    <source>
        <dbReference type="ARBA" id="ARBA00022741"/>
    </source>
</evidence>
<evidence type="ECO:0000256" key="17">
    <source>
        <dbReference type="ARBA" id="ARBA00023211"/>
    </source>
</evidence>
<evidence type="ECO:0000259" key="23">
    <source>
        <dbReference type="PROSITE" id="PS50160"/>
    </source>
</evidence>
<sequence>MRPMLPTLTFSPPMGDEWVYETKYDGFRAFLYLDEKIALMSRNGNSLLSSFPEVNRFVHTYRSAFASLLPVILDGEITILVNEFKSDFSKVQKRARLKIREKIKEAVEQFPATFLAFDVLSWQGKNMMEKPYEERKKLLRSFIQTFCNEEMPNVRQDPFVQYVPYENNYFDLWKKVTDAGGEGIVAKHRKSAWVEGRRSDRWLKVKNWKKVNAFITAFDKKNEYFHIGVYDESGLIRTIGLFKNGLTGQEREILRKAVKENAQKEDDRFLYIAPGICVELFYLDWYEHKLREPYFSKFLFETSPRTCTFQQLIDNHPPYSVTITHPEKRLWSGQRKTKKDYLDYLTNIYPYMAPFLKNRPLTVIRYPHGIFGEGFFQKNCPDYAPDFVETYEEDGIRFILCNHFNTFIWLGNQLAIEFHIPFRTIERKNPSEIVIDLDPPTKAEFPLAKEAAMIIKEDIMDKLGLTAFIKVSGKRGLQLYIPLSTECSFTWEETRMFTKFIADYLVAKDENRFTTERLKINRGNRLYIDYVQHGPGKTIIAPFSVRGNEQATVATPIFWKELYGPLEPDGFSMSQVLNRLSNKGNPFETYFQVKNEEPFKEIVSFFKRNRPLF</sequence>
<dbReference type="GO" id="GO:0006310">
    <property type="term" value="P:DNA recombination"/>
    <property type="evidence" value="ECO:0007669"/>
    <property type="project" value="UniProtKB-KW"/>
</dbReference>
<accession>A0A9E8LWL4</accession>
<dbReference type="GO" id="GO:0004527">
    <property type="term" value="F:exonuclease activity"/>
    <property type="evidence" value="ECO:0007669"/>
    <property type="project" value="UniProtKB-KW"/>
</dbReference>
<evidence type="ECO:0000256" key="2">
    <source>
        <dbReference type="ARBA" id="ARBA00012727"/>
    </source>
</evidence>
<evidence type="ECO:0000256" key="20">
    <source>
        <dbReference type="ARBA" id="ARBA00034003"/>
    </source>
</evidence>
<dbReference type="GO" id="GO:0005524">
    <property type="term" value="F:ATP binding"/>
    <property type="evidence" value="ECO:0007669"/>
    <property type="project" value="UniProtKB-KW"/>
</dbReference>
<keyword evidence="17" id="KW-0464">Manganese</keyword>
<keyword evidence="18" id="KW-0511">Multifunctional enzyme</keyword>
<comment type="similarity">
    <text evidence="21">In the C-terminal section; belongs to the ATP-dependent DNA ligase family.</text>
</comment>
<evidence type="ECO:0000256" key="11">
    <source>
        <dbReference type="ARBA" id="ARBA00022839"/>
    </source>
</evidence>
<dbReference type="KEGG" id="faf:OE104_07020"/>
<evidence type="ECO:0000256" key="12">
    <source>
        <dbReference type="ARBA" id="ARBA00022840"/>
    </source>
</evidence>
<keyword evidence="3 24" id="KW-0436">Ligase</keyword>
<dbReference type="GO" id="GO:0003887">
    <property type="term" value="F:DNA-directed DNA polymerase activity"/>
    <property type="evidence" value="ECO:0007669"/>
    <property type="project" value="UniProtKB-KW"/>
</dbReference>
<dbReference type="AlphaFoldDB" id="A0A9E8LWL4"/>
<dbReference type="EC" id="6.5.1.1" evidence="2"/>
<dbReference type="PROSITE" id="PS50160">
    <property type="entry name" value="DNA_LIGASE_A3"/>
    <property type="match status" value="1"/>
</dbReference>
<dbReference type="RefSeq" id="WP_275418864.1">
    <property type="nucleotide sequence ID" value="NZ_CP106878.1"/>
</dbReference>
<keyword evidence="4" id="KW-0808">Transferase</keyword>
<dbReference type="InterPro" id="IPR014143">
    <property type="entry name" value="NHEJ_ligase_prk"/>
</dbReference>
<organism evidence="24 25">
    <name type="scientific">Fervidibacillus albus</name>
    <dbReference type="NCBI Taxonomy" id="2980026"/>
    <lineage>
        <taxon>Bacteria</taxon>
        <taxon>Bacillati</taxon>
        <taxon>Bacillota</taxon>
        <taxon>Bacilli</taxon>
        <taxon>Bacillales</taxon>
        <taxon>Bacillaceae</taxon>
        <taxon>Fervidibacillus</taxon>
    </lineage>
</organism>
<keyword evidence="8" id="KW-0547">Nucleotide-binding</keyword>
<evidence type="ECO:0000256" key="18">
    <source>
        <dbReference type="ARBA" id="ARBA00023268"/>
    </source>
</evidence>
<comment type="catalytic activity">
    <reaction evidence="20">
        <text>ATP + (deoxyribonucleotide)n-3'-hydroxyl + 5'-phospho-(deoxyribonucleotide)m = (deoxyribonucleotide)n+m + AMP + diphosphate.</text>
        <dbReference type="EC" id="6.5.1.1"/>
    </reaction>
</comment>
<dbReference type="SUPFAM" id="SSF56091">
    <property type="entry name" value="DNA ligase/mRNA capping enzyme, catalytic domain"/>
    <property type="match status" value="1"/>
</dbReference>
<dbReference type="PANTHER" id="PTHR42705:SF2">
    <property type="entry name" value="BIFUNCTIONAL NON-HOMOLOGOUS END JOINING PROTEIN LIGD"/>
    <property type="match status" value="1"/>
</dbReference>
<evidence type="ECO:0000256" key="4">
    <source>
        <dbReference type="ARBA" id="ARBA00022679"/>
    </source>
</evidence>
<keyword evidence="7" id="KW-0479">Metal-binding</keyword>
<keyword evidence="11" id="KW-0269">Exonuclease</keyword>
<evidence type="ECO:0000313" key="24">
    <source>
        <dbReference type="EMBL" id="WAA11048.1"/>
    </source>
</evidence>
<evidence type="ECO:0000256" key="3">
    <source>
        <dbReference type="ARBA" id="ARBA00022598"/>
    </source>
</evidence>
<keyword evidence="25" id="KW-1185">Reference proteome</keyword>
<dbReference type="InterPro" id="IPR012310">
    <property type="entry name" value="DNA_ligase_ATP-dep_cent"/>
</dbReference>
<dbReference type="Pfam" id="PF21686">
    <property type="entry name" value="LigD_Prim-Pol"/>
    <property type="match status" value="1"/>
</dbReference>
<evidence type="ECO:0000256" key="9">
    <source>
        <dbReference type="ARBA" id="ARBA00022763"/>
    </source>
</evidence>
<evidence type="ECO:0000256" key="21">
    <source>
        <dbReference type="ARBA" id="ARBA00049981"/>
    </source>
</evidence>
<dbReference type="EMBL" id="CP106878">
    <property type="protein sequence ID" value="WAA11048.1"/>
    <property type="molecule type" value="Genomic_DNA"/>
</dbReference>
<keyword evidence="12" id="KW-0067">ATP-binding</keyword>
<keyword evidence="10" id="KW-0378">Hydrolase</keyword>
<evidence type="ECO:0000313" key="25">
    <source>
        <dbReference type="Proteomes" id="UP001164718"/>
    </source>
</evidence>
<evidence type="ECO:0000256" key="13">
    <source>
        <dbReference type="ARBA" id="ARBA00022932"/>
    </source>
</evidence>
<keyword evidence="5" id="KW-0548">Nucleotidyltransferase</keyword>
<evidence type="ECO:0000256" key="19">
    <source>
        <dbReference type="ARBA" id="ARBA00029943"/>
    </source>
</evidence>
<evidence type="ECO:0000256" key="22">
    <source>
        <dbReference type="ARBA" id="ARBA00049990"/>
    </source>
</evidence>
<dbReference type="GO" id="GO:0046872">
    <property type="term" value="F:metal ion binding"/>
    <property type="evidence" value="ECO:0007669"/>
    <property type="project" value="UniProtKB-KW"/>
</dbReference>
<feature type="domain" description="ATP-dependent DNA ligase family profile" evidence="23">
    <location>
        <begin position="105"/>
        <end position="206"/>
    </location>
</feature>
<gene>
    <name evidence="24" type="primary">ligD</name>
    <name evidence="24" type="ORF">OE104_07020</name>
</gene>
<name>A0A9E8LWL4_9BACI</name>
<proteinExistence type="inferred from homology"/>
<dbReference type="InterPro" id="IPR014146">
    <property type="entry name" value="LigD_ligase_dom"/>
</dbReference>
<keyword evidence="16" id="KW-0234">DNA repair</keyword>
<dbReference type="PANTHER" id="PTHR42705">
    <property type="entry name" value="BIFUNCTIONAL NON-HOMOLOGOUS END JOINING PROTEIN LIGD"/>
    <property type="match status" value="1"/>
</dbReference>
<protein>
    <recommendedName>
        <fullName evidence="2">DNA ligase (ATP)</fullName>
        <ecNumber evidence="2">6.5.1.1</ecNumber>
    </recommendedName>
    <alternativeName>
        <fullName evidence="19">NHEJ DNA polymerase</fullName>
    </alternativeName>
</protein>
<reference evidence="24" key="1">
    <citation type="submission" date="2022-09" db="EMBL/GenBank/DDBJ databases">
        <title>Complete Genomes of Fervidibacillus albus and Fervidibacillus halotolerans isolated from tidal flat sediments.</title>
        <authorList>
            <person name="Kwon K.K."/>
            <person name="Yang S.-H."/>
            <person name="Park M.J."/>
            <person name="Oh H.-M."/>
        </authorList>
    </citation>
    <scope>NUCLEOTIDE SEQUENCE</scope>
    <source>
        <strain evidence="24">MEBiC13591</strain>
    </source>
</reference>
<evidence type="ECO:0000256" key="15">
    <source>
        <dbReference type="ARBA" id="ARBA00023172"/>
    </source>
</evidence>
<dbReference type="CDD" id="cd07906">
    <property type="entry name" value="Adenylation_DNA_ligase_LigD_LigC"/>
    <property type="match status" value="1"/>
</dbReference>
<keyword evidence="9" id="KW-0227">DNA damage</keyword>
<evidence type="ECO:0000256" key="7">
    <source>
        <dbReference type="ARBA" id="ARBA00022723"/>
    </source>
</evidence>
<dbReference type="NCBIfam" id="TIGR02778">
    <property type="entry name" value="ligD_pol"/>
    <property type="match status" value="1"/>
</dbReference>
<dbReference type="Gene3D" id="3.30.470.30">
    <property type="entry name" value="DNA ligase/mRNA capping enzyme"/>
    <property type="match status" value="1"/>
</dbReference>
<dbReference type="Proteomes" id="UP001164718">
    <property type="component" value="Chromosome"/>
</dbReference>
<dbReference type="NCBIfam" id="TIGR02776">
    <property type="entry name" value="NHEJ_ligase_prk"/>
    <property type="match status" value="1"/>
</dbReference>
<keyword evidence="14" id="KW-0238">DNA-binding</keyword>
<dbReference type="GO" id="GO:0003677">
    <property type="term" value="F:DNA binding"/>
    <property type="evidence" value="ECO:0007669"/>
    <property type="project" value="UniProtKB-KW"/>
</dbReference>